<dbReference type="EMBL" id="MH923363">
    <property type="protein sequence ID" value="QBQ01589.1"/>
    <property type="molecule type" value="Genomic_DNA"/>
</dbReference>
<feature type="coiled-coil region" evidence="1">
    <location>
        <begin position="47"/>
        <end position="134"/>
    </location>
</feature>
<gene>
    <name evidence="2" type="ORF">HycuGV_00036</name>
</gene>
<evidence type="ECO:0000313" key="2">
    <source>
        <dbReference type="EMBL" id="QBQ01589.1"/>
    </source>
</evidence>
<protein>
    <submittedName>
        <fullName evidence="2">PlxyGVORF34-like protein</fullName>
    </submittedName>
</protein>
<keyword evidence="1" id="KW-0175">Coiled coil</keyword>
<evidence type="ECO:0000256" key="1">
    <source>
        <dbReference type="SAM" id="Coils"/>
    </source>
</evidence>
<accession>A0AAF1D267</accession>
<sequence>MLNDNVDTHNSFKINKPPHTMAAAGAFNLENEVQVLNKNLAIHKLAIDRLMGERTAYIQQIDQLNQKLANDKKLWETLDKQYNDVILSLVEQIKNMDNDKAAEEEKNEQYRRQMEREARATKKLKKRLQQMKKLKRYIMDTNVVLEDVLANSDTLLDQID</sequence>
<dbReference type="Proteomes" id="UP000831479">
    <property type="component" value="Segment"/>
</dbReference>
<name>A0AAF1D267_9BBAC</name>
<proteinExistence type="predicted"/>
<organism evidence="2 3">
    <name type="scientific">Hyphantria cunea granulovirus</name>
    <dbReference type="NCBI Taxonomy" id="307448"/>
    <lineage>
        <taxon>Viruses</taxon>
        <taxon>Viruses incertae sedis</taxon>
        <taxon>Naldaviricetes</taxon>
        <taxon>Lefavirales</taxon>
        <taxon>Baculoviridae</taxon>
        <taxon>Betabaculovirus</taxon>
        <taxon>Betabaculovirus hycuneae</taxon>
    </lineage>
</organism>
<keyword evidence="3" id="KW-1185">Reference proteome</keyword>
<reference evidence="2" key="1">
    <citation type="journal article" date="2019" name="Genomics">
        <title>Genome sequence analysis and organization of the Hyphantria cunea granulovirus (HycuGV-Hc1) from Turkey.</title>
        <authorList>
            <person name="Gencer D."/>
            <person name="Bayramoglu Z."/>
            <person name="Nalcacioglu R."/>
            <person name="Demirbag Z."/>
            <person name="Demir I."/>
        </authorList>
    </citation>
    <scope>NUCLEOTIDE SEQUENCE</scope>
    <source>
        <strain evidence="2">Hc1</strain>
    </source>
</reference>
<evidence type="ECO:0000313" key="3">
    <source>
        <dbReference type="Proteomes" id="UP000831479"/>
    </source>
</evidence>